<dbReference type="Pfam" id="PF01965">
    <property type="entry name" value="DJ-1_PfpI"/>
    <property type="match status" value="1"/>
</dbReference>
<dbReference type="InterPro" id="IPR029062">
    <property type="entry name" value="Class_I_gatase-like"/>
</dbReference>
<comment type="similarity">
    <text evidence="3">Belongs to the peptidase C56 family. HSP31-like subfamily.</text>
</comment>
<evidence type="ECO:0000256" key="3">
    <source>
        <dbReference type="ARBA" id="ARBA00038493"/>
    </source>
</evidence>
<sequence length="236" mass="25903">MSKKILIIAANPAISSTTGWPVGFWASEVTHPYHVFTNKGYEVDIASPQGGNLEMDAMSDPFDPSKYSDWDELSKQVLNDESFKKLLKNTPAISQVNADDYDAIVVAGGQAPMFNFEGEKDLHQFFANFYESGKVTSALCHGTAILRYAKDSKGNFIAKGKKITGFTNGEEDDADQAAGVKVMPWRIEDELKKLGADFKKADNWNSHVVVDGNLVTGQQNMSGEEVANTIVNLLEK</sequence>
<reference evidence="5" key="1">
    <citation type="submission" date="2021-02" db="EMBL/GenBank/DDBJ databases">
        <title>Fulvivirga sp. S481 isolated from sea water.</title>
        <authorList>
            <person name="Bae S.S."/>
            <person name="Baek K."/>
        </authorList>
    </citation>
    <scope>NUCLEOTIDE SEQUENCE</scope>
    <source>
        <strain evidence="5">S481</strain>
    </source>
</reference>
<dbReference type="GO" id="GO:0019172">
    <property type="term" value="F:glyoxalase III activity"/>
    <property type="evidence" value="ECO:0007669"/>
    <property type="project" value="TreeGrafter"/>
</dbReference>
<keyword evidence="1" id="KW-0346">Stress response</keyword>
<evidence type="ECO:0000313" key="5">
    <source>
        <dbReference type="EMBL" id="QSE97065.1"/>
    </source>
</evidence>
<dbReference type="CDD" id="cd03141">
    <property type="entry name" value="GATase1_Hsp31_like"/>
    <property type="match status" value="1"/>
</dbReference>
<dbReference type="KEGG" id="fuv:JR347_15945"/>
<feature type="domain" description="DJ-1/PfpI" evidence="4">
    <location>
        <begin position="26"/>
        <end position="232"/>
    </location>
</feature>
<evidence type="ECO:0000259" key="4">
    <source>
        <dbReference type="Pfam" id="PF01965"/>
    </source>
</evidence>
<dbReference type="InterPro" id="IPR002818">
    <property type="entry name" value="DJ-1/PfpI"/>
</dbReference>
<dbReference type="InterPro" id="IPR050325">
    <property type="entry name" value="Prot/Nucl_acid_deglycase"/>
</dbReference>
<dbReference type="Gene3D" id="3.40.50.880">
    <property type="match status" value="1"/>
</dbReference>
<evidence type="ECO:0000313" key="6">
    <source>
        <dbReference type="Proteomes" id="UP000662783"/>
    </source>
</evidence>
<keyword evidence="2" id="KW-0456">Lyase</keyword>
<dbReference type="PANTHER" id="PTHR48094:SF11">
    <property type="entry name" value="GLUTATHIONE-INDEPENDENT GLYOXALASE HSP31-RELATED"/>
    <property type="match status" value="1"/>
</dbReference>
<name>A0A974WFK0_9BACT</name>
<evidence type="ECO:0000256" key="1">
    <source>
        <dbReference type="ARBA" id="ARBA00023016"/>
    </source>
</evidence>
<dbReference type="AlphaFoldDB" id="A0A974WFK0"/>
<protein>
    <submittedName>
        <fullName evidence="5">Type 1 glutamine amidotransferase domain-containing protein</fullName>
    </submittedName>
</protein>
<proteinExistence type="inferred from homology"/>
<dbReference type="PANTHER" id="PTHR48094">
    <property type="entry name" value="PROTEIN/NUCLEIC ACID DEGLYCASE DJ-1-RELATED"/>
    <property type="match status" value="1"/>
</dbReference>
<evidence type="ECO:0000256" key="2">
    <source>
        <dbReference type="ARBA" id="ARBA00023239"/>
    </source>
</evidence>
<dbReference type="GO" id="GO:0005737">
    <property type="term" value="C:cytoplasm"/>
    <property type="evidence" value="ECO:0007669"/>
    <property type="project" value="TreeGrafter"/>
</dbReference>
<dbReference type="GO" id="GO:0019243">
    <property type="term" value="P:methylglyoxal catabolic process to D-lactate via S-lactoyl-glutathione"/>
    <property type="evidence" value="ECO:0007669"/>
    <property type="project" value="TreeGrafter"/>
</dbReference>
<dbReference type="EMBL" id="CP070608">
    <property type="protein sequence ID" value="QSE97065.1"/>
    <property type="molecule type" value="Genomic_DNA"/>
</dbReference>
<gene>
    <name evidence="5" type="ORF">JR347_15945</name>
</gene>
<dbReference type="RefSeq" id="WP_205721578.1">
    <property type="nucleotide sequence ID" value="NZ_CP070608.1"/>
</dbReference>
<dbReference type="SUPFAM" id="SSF52317">
    <property type="entry name" value="Class I glutamine amidotransferase-like"/>
    <property type="match status" value="1"/>
</dbReference>
<keyword evidence="6" id="KW-1185">Reference proteome</keyword>
<dbReference type="Proteomes" id="UP000662783">
    <property type="component" value="Chromosome"/>
</dbReference>
<keyword evidence="5" id="KW-0315">Glutamine amidotransferase</keyword>
<accession>A0A974WFK0</accession>
<organism evidence="5 6">
    <name type="scientific">Fulvivirga lutea</name>
    <dbReference type="NCBI Taxonomy" id="2810512"/>
    <lineage>
        <taxon>Bacteria</taxon>
        <taxon>Pseudomonadati</taxon>
        <taxon>Bacteroidota</taxon>
        <taxon>Cytophagia</taxon>
        <taxon>Cytophagales</taxon>
        <taxon>Fulvivirgaceae</taxon>
        <taxon>Fulvivirga</taxon>
    </lineage>
</organism>